<sequence>MIRQRRRQVIGLHRVKALGAVPAGQLGGGGAIPAVQVGVAVPQRAAQACGEPDGIYSFVSGATGWSRVYTTTNDTSTTHTWKVVSKASPTASEAYRVSGCSAGFLVWATLRGSGSVSWRR</sequence>
<comment type="caution">
    <text evidence="1">The sequence shown here is derived from an EMBL/GenBank/DDBJ whole genome shotgun (WGS) entry which is preliminary data.</text>
</comment>
<reference evidence="1 2" key="2">
    <citation type="submission" date="2020-03" db="EMBL/GenBank/DDBJ databases">
        <authorList>
            <person name="Ichikawa N."/>
            <person name="Kimura A."/>
            <person name="Kitahashi Y."/>
            <person name="Uohara A."/>
        </authorList>
    </citation>
    <scope>NUCLEOTIDE SEQUENCE [LARGE SCALE GENOMIC DNA]</scope>
    <source>
        <strain evidence="1 2">NBRC 108638</strain>
    </source>
</reference>
<dbReference type="AlphaFoldDB" id="A0A6V8KYF9"/>
<reference evidence="1 2" key="1">
    <citation type="submission" date="2020-03" db="EMBL/GenBank/DDBJ databases">
        <title>Whole genome shotgun sequence of Phytohabitans rumicis NBRC 108638.</title>
        <authorList>
            <person name="Komaki H."/>
            <person name="Tamura T."/>
        </authorList>
    </citation>
    <scope>NUCLEOTIDE SEQUENCE [LARGE SCALE GENOMIC DNA]</scope>
    <source>
        <strain evidence="1 2">NBRC 108638</strain>
    </source>
</reference>
<accession>A0A6V8KYF9</accession>
<protein>
    <submittedName>
        <fullName evidence="1">Uncharacterized protein</fullName>
    </submittedName>
</protein>
<name>A0A6V8KYF9_9ACTN</name>
<dbReference type="RefSeq" id="WP_173074286.1">
    <property type="nucleotide sequence ID" value="NZ_BAABJB010000076.1"/>
</dbReference>
<dbReference type="EMBL" id="BLPG01000001">
    <property type="protein sequence ID" value="GFJ87359.1"/>
    <property type="molecule type" value="Genomic_DNA"/>
</dbReference>
<organism evidence="1 2">
    <name type="scientific">Phytohabitans rumicis</name>
    <dbReference type="NCBI Taxonomy" id="1076125"/>
    <lineage>
        <taxon>Bacteria</taxon>
        <taxon>Bacillati</taxon>
        <taxon>Actinomycetota</taxon>
        <taxon>Actinomycetes</taxon>
        <taxon>Micromonosporales</taxon>
        <taxon>Micromonosporaceae</taxon>
    </lineage>
</organism>
<proteinExistence type="predicted"/>
<evidence type="ECO:0000313" key="2">
    <source>
        <dbReference type="Proteomes" id="UP000482960"/>
    </source>
</evidence>
<evidence type="ECO:0000313" key="1">
    <source>
        <dbReference type="EMBL" id="GFJ87359.1"/>
    </source>
</evidence>
<keyword evidence="2" id="KW-1185">Reference proteome</keyword>
<gene>
    <name evidence="1" type="ORF">Prum_010010</name>
</gene>
<dbReference type="Proteomes" id="UP000482960">
    <property type="component" value="Unassembled WGS sequence"/>
</dbReference>